<keyword evidence="2" id="KW-1185">Reference proteome</keyword>
<sequence length="178" mass="19398">MDAEVVEGHDTPSMIKLISSISSFFRYLPPQQAFSAAAPSPVYGTPGFGQLRQTNALFSRIQAPGSEYGVPNPAQVYGAPGFGLTVVILKEPANYSFEYMVKDDQSGNDFGHRETRLGDRAEGLYYVLLPDGRKQTVEYEADQGGYKPRISYEDTGLGLAAYRNALGYNAYNTAGGPY</sequence>
<gene>
    <name evidence="1" type="ORF">K1T71_013991</name>
</gene>
<comment type="caution">
    <text evidence="1">The sequence shown here is derived from an EMBL/GenBank/DDBJ whole genome shotgun (WGS) entry which is preliminary data.</text>
</comment>
<dbReference type="EMBL" id="CM034413">
    <property type="protein sequence ID" value="KAJ0170620.1"/>
    <property type="molecule type" value="Genomic_DNA"/>
</dbReference>
<accession>A0ACC1CGI5</accession>
<reference evidence="1 2" key="1">
    <citation type="journal article" date="2021" name="Front. Genet.">
        <title>Chromosome-Level Genome Assembly Reveals Significant Gene Expansion in the Toll and IMD Signaling Pathways of Dendrolimus kikuchii.</title>
        <authorList>
            <person name="Zhou J."/>
            <person name="Wu P."/>
            <person name="Xiong Z."/>
            <person name="Liu N."/>
            <person name="Zhao N."/>
            <person name="Ji M."/>
            <person name="Qiu Y."/>
            <person name="Yang B."/>
        </authorList>
    </citation>
    <scope>NUCLEOTIDE SEQUENCE [LARGE SCALE GENOMIC DNA]</scope>
    <source>
        <strain evidence="1">Ann1</strain>
    </source>
</reference>
<evidence type="ECO:0000313" key="1">
    <source>
        <dbReference type="EMBL" id="KAJ0170620.1"/>
    </source>
</evidence>
<name>A0ACC1CGI5_9NEOP</name>
<proteinExistence type="predicted"/>
<protein>
    <submittedName>
        <fullName evidence="1">Uncharacterized protein</fullName>
    </submittedName>
</protein>
<dbReference type="Proteomes" id="UP000824533">
    <property type="component" value="Linkage Group LG27"/>
</dbReference>
<evidence type="ECO:0000313" key="2">
    <source>
        <dbReference type="Proteomes" id="UP000824533"/>
    </source>
</evidence>
<organism evidence="1 2">
    <name type="scientific">Dendrolimus kikuchii</name>
    <dbReference type="NCBI Taxonomy" id="765133"/>
    <lineage>
        <taxon>Eukaryota</taxon>
        <taxon>Metazoa</taxon>
        <taxon>Ecdysozoa</taxon>
        <taxon>Arthropoda</taxon>
        <taxon>Hexapoda</taxon>
        <taxon>Insecta</taxon>
        <taxon>Pterygota</taxon>
        <taxon>Neoptera</taxon>
        <taxon>Endopterygota</taxon>
        <taxon>Lepidoptera</taxon>
        <taxon>Glossata</taxon>
        <taxon>Ditrysia</taxon>
        <taxon>Bombycoidea</taxon>
        <taxon>Lasiocampidae</taxon>
        <taxon>Dendrolimus</taxon>
    </lineage>
</organism>